<organism evidence="2 3">
    <name type="scientific">Tetracentron sinense</name>
    <name type="common">Spur-leaf</name>
    <dbReference type="NCBI Taxonomy" id="13715"/>
    <lineage>
        <taxon>Eukaryota</taxon>
        <taxon>Viridiplantae</taxon>
        <taxon>Streptophyta</taxon>
        <taxon>Embryophyta</taxon>
        <taxon>Tracheophyta</taxon>
        <taxon>Spermatophyta</taxon>
        <taxon>Magnoliopsida</taxon>
        <taxon>Trochodendrales</taxon>
        <taxon>Trochodendraceae</taxon>
        <taxon>Tetracentron</taxon>
    </lineage>
</organism>
<gene>
    <name evidence="2" type="ORF">HHK36_023778</name>
</gene>
<proteinExistence type="predicted"/>
<keyword evidence="1" id="KW-0472">Membrane</keyword>
<accession>A0A835D5I5</accession>
<evidence type="ECO:0000313" key="2">
    <source>
        <dbReference type="EMBL" id="KAF8391473.1"/>
    </source>
</evidence>
<evidence type="ECO:0000313" key="3">
    <source>
        <dbReference type="Proteomes" id="UP000655225"/>
    </source>
</evidence>
<keyword evidence="1" id="KW-1133">Transmembrane helix</keyword>
<reference evidence="2 3" key="1">
    <citation type="submission" date="2020-04" db="EMBL/GenBank/DDBJ databases">
        <title>Plant Genome Project.</title>
        <authorList>
            <person name="Zhang R.-G."/>
        </authorList>
    </citation>
    <scope>NUCLEOTIDE SEQUENCE [LARGE SCALE GENOMIC DNA]</scope>
    <source>
        <strain evidence="2">YNK0</strain>
        <tissue evidence="2">Leaf</tissue>
    </source>
</reference>
<protein>
    <submittedName>
        <fullName evidence="2">Uncharacterized protein</fullName>
    </submittedName>
</protein>
<comment type="caution">
    <text evidence="2">The sequence shown here is derived from an EMBL/GenBank/DDBJ whole genome shotgun (WGS) entry which is preliminary data.</text>
</comment>
<feature type="transmembrane region" description="Helical" evidence="1">
    <location>
        <begin position="45"/>
        <end position="64"/>
    </location>
</feature>
<dbReference type="EMBL" id="JABCRI010000017">
    <property type="protein sequence ID" value="KAF8391473.1"/>
    <property type="molecule type" value="Genomic_DNA"/>
</dbReference>
<sequence>MSVIAVSVAITGYYRRLRCLRLLLSPASATVVTVRRLSREMYSSVTFPILISVLQIFLIKFLLLSHSSYYLTNQPSSHQPAFRCTVIMFQREFAMSETIEMYSSNIRKLWQCCSEARVAQ</sequence>
<keyword evidence="3" id="KW-1185">Reference proteome</keyword>
<dbReference type="Proteomes" id="UP000655225">
    <property type="component" value="Unassembled WGS sequence"/>
</dbReference>
<evidence type="ECO:0000256" key="1">
    <source>
        <dbReference type="SAM" id="Phobius"/>
    </source>
</evidence>
<dbReference type="AlphaFoldDB" id="A0A835D5I5"/>
<keyword evidence="1" id="KW-0812">Transmembrane</keyword>
<name>A0A835D5I5_TETSI</name>